<evidence type="ECO:0000256" key="2">
    <source>
        <dbReference type="ARBA" id="ARBA00005992"/>
    </source>
</evidence>
<comment type="similarity">
    <text evidence="2">Belongs to the YkuD family.</text>
</comment>
<dbReference type="PANTHER" id="PTHR36699">
    <property type="entry name" value="LD-TRANSPEPTIDASE"/>
    <property type="match status" value="1"/>
</dbReference>
<sequence length="163" mass="18173">MITRRMFLASSATFAVSACSSKFKTYTGPVVTRVQVFKGQRAMQLLHHNTQLAAYKFELGFAPEGHKAFYGDGRTPEGAYRINRQNPNSRYHLSLGISYPNADDIAYARSLGREPGGDIFIHGTPRLFAGQTDWTYGCIAVSDDEMEDIYAMVRVGTPIFIYA</sequence>
<dbReference type="STRING" id="1508389.SAMN05444003_2200"/>
<dbReference type="PANTHER" id="PTHR36699:SF1">
    <property type="entry name" value="L,D-TRANSPEPTIDASE YAFK-RELATED"/>
    <property type="match status" value="1"/>
</dbReference>
<evidence type="ECO:0000256" key="6">
    <source>
        <dbReference type="ARBA" id="ARBA00023316"/>
    </source>
</evidence>
<dbReference type="CDD" id="cd16913">
    <property type="entry name" value="YkuD_like"/>
    <property type="match status" value="1"/>
</dbReference>
<name>A0A1M5QNF3_9RHOB</name>
<dbReference type="InterPro" id="IPR038063">
    <property type="entry name" value="Transpep_catalytic_dom"/>
</dbReference>
<keyword evidence="10" id="KW-1185">Reference proteome</keyword>
<dbReference type="PROSITE" id="PS51257">
    <property type="entry name" value="PROKAR_LIPOPROTEIN"/>
    <property type="match status" value="1"/>
</dbReference>
<dbReference type="UniPathway" id="UPA00219"/>
<evidence type="ECO:0000313" key="10">
    <source>
        <dbReference type="Proteomes" id="UP000184074"/>
    </source>
</evidence>
<comment type="pathway">
    <text evidence="1 7">Cell wall biogenesis; peptidoglycan biosynthesis.</text>
</comment>
<feature type="domain" description="L,D-TPase catalytic" evidence="8">
    <location>
        <begin position="32"/>
        <end position="162"/>
    </location>
</feature>
<keyword evidence="3" id="KW-0808">Transferase</keyword>
<organism evidence="9 10">
    <name type="scientific">Cognatiyoonia sediminum</name>
    <dbReference type="NCBI Taxonomy" id="1508389"/>
    <lineage>
        <taxon>Bacteria</taxon>
        <taxon>Pseudomonadati</taxon>
        <taxon>Pseudomonadota</taxon>
        <taxon>Alphaproteobacteria</taxon>
        <taxon>Rhodobacterales</taxon>
        <taxon>Paracoccaceae</taxon>
        <taxon>Cognatiyoonia</taxon>
    </lineage>
</organism>
<dbReference type="GO" id="GO:0071555">
    <property type="term" value="P:cell wall organization"/>
    <property type="evidence" value="ECO:0007669"/>
    <property type="project" value="UniProtKB-UniRule"/>
</dbReference>
<evidence type="ECO:0000256" key="4">
    <source>
        <dbReference type="ARBA" id="ARBA00022960"/>
    </source>
</evidence>
<feature type="active site" description="Proton donor/acceptor" evidence="7">
    <location>
        <position position="122"/>
    </location>
</feature>
<dbReference type="RefSeq" id="WP_072901039.1">
    <property type="nucleotide sequence ID" value="NZ_FQXB01000003.1"/>
</dbReference>
<dbReference type="GO" id="GO:0016740">
    <property type="term" value="F:transferase activity"/>
    <property type="evidence" value="ECO:0007669"/>
    <property type="project" value="UniProtKB-KW"/>
</dbReference>
<dbReference type="AlphaFoldDB" id="A0A1M5QNF3"/>
<dbReference type="GO" id="GO:0009252">
    <property type="term" value="P:peptidoglycan biosynthetic process"/>
    <property type="evidence" value="ECO:0007669"/>
    <property type="project" value="UniProtKB-UniPathway"/>
</dbReference>
<evidence type="ECO:0000313" key="9">
    <source>
        <dbReference type="EMBL" id="SHH15113.1"/>
    </source>
</evidence>
<dbReference type="GO" id="GO:0004180">
    <property type="term" value="F:carboxypeptidase activity"/>
    <property type="evidence" value="ECO:0007669"/>
    <property type="project" value="UniProtKB-ARBA"/>
</dbReference>
<evidence type="ECO:0000256" key="7">
    <source>
        <dbReference type="PROSITE-ProRule" id="PRU01373"/>
    </source>
</evidence>
<proteinExistence type="inferred from homology"/>
<dbReference type="Proteomes" id="UP000184074">
    <property type="component" value="Unassembled WGS sequence"/>
</dbReference>
<keyword evidence="4 7" id="KW-0133">Cell shape</keyword>
<evidence type="ECO:0000256" key="5">
    <source>
        <dbReference type="ARBA" id="ARBA00022984"/>
    </source>
</evidence>
<accession>A0A1M5QNF3</accession>
<evidence type="ECO:0000256" key="3">
    <source>
        <dbReference type="ARBA" id="ARBA00022679"/>
    </source>
</evidence>
<evidence type="ECO:0000259" key="8">
    <source>
        <dbReference type="PROSITE" id="PS52029"/>
    </source>
</evidence>
<dbReference type="GO" id="GO:0008360">
    <property type="term" value="P:regulation of cell shape"/>
    <property type="evidence" value="ECO:0007669"/>
    <property type="project" value="UniProtKB-UniRule"/>
</dbReference>
<dbReference type="EMBL" id="FQXB01000003">
    <property type="protein sequence ID" value="SHH15113.1"/>
    <property type="molecule type" value="Genomic_DNA"/>
</dbReference>
<evidence type="ECO:0000256" key="1">
    <source>
        <dbReference type="ARBA" id="ARBA00004752"/>
    </source>
</evidence>
<protein>
    <submittedName>
        <fullName evidence="9">L,D-transpeptidase catalytic domain</fullName>
    </submittedName>
</protein>
<dbReference type="Pfam" id="PF03734">
    <property type="entry name" value="YkuD"/>
    <property type="match status" value="1"/>
</dbReference>
<dbReference type="Gene3D" id="2.40.440.10">
    <property type="entry name" value="L,D-transpeptidase catalytic domain-like"/>
    <property type="match status" value="1"/>
</dbReference>
<keyword evidence="6 7" id="KW-0961">Cell wall biogenesis/degradation</keyword>
<reference evidence="9 10" key="1">
    <citation type="submission" date="2016-11" db="EMBL/GenBank/DDBJ databases">
        <authorList>
            <person name="Jaros S."/>
            <person name="Januszkiewicz K."/>
            <person name="Wedrychowicz H."/>
        </authorList>
    </citation>
    <scope>NUCLEOTIDE SEQUENCE [LARGE SCALE GENOMIC DNA]</scope>
    <source>
        <strain evidence="9 10">DSM 28715</strain>
    </source>
</reference>
<dbReference type="InterPro" id="IPR005490">
    <property type="entry name" value="LD_TPept_cat_dom"/>
</dbReference>
<gene>
    <name evidence="9" type="ORF">SAMN05444003_2200</name>
</gene>
<feature type="active site" description="Nucleophile" evidence="7">
    <location>
        <position position="138"/>
    </location>
</feature>
<dbReference type="PROSITE" id="PS52029">
    <property type="entry name" value="LD_TPASE"/>
    <property type="match status" value="1"/>
</dbReference>
<dbReference type="SUPFAM" id="SSF141523">
    <property type="entry name" value="L,D-transpeptidase catalytic domain-like"/>
    <property type="match status" value="1"/>
</dbReference>
<dbReference type="OrthoDB" id="9809748at2"/>
<keyword evidence="5 7" id="KW-0573">Peptidoglycan synthesis</keyword>